<evidence type="ECO:0000313" key="2">
    <source>
        <dbReference type="Proteomes" id="UP000008641"/>
    </source>
</evidence>
<dbReference type="EMBL" id="CP002455">
    <property type="protein sequence ID" value="ADX67489.1"/>
    <property type="molecule type" value="Genomic_DNA"/>
</dbReference>
<keyword evidence="2" id="KW-1185">Reference proteome</keyword>
<proteinExistence type="predicted"/>
<dbReference type="InterPro" id="IPR024213">
    <property type="entry name" value="DUF3822"/>
</dbReference>
<dbReference type="AlphaFoldDB" id="F0P0S5"/>
<evidence type="ECO:0008006" key="3">
    <source>
        <dbReference type="Google" id="ProtNLM"/>
    </source>
</evidence>
<dbReference type="Gene3D" id="3.30.420.260">
    <property type="match status" value="1"/>
</dbReference>
<dbReference type="Gene3D" id="3.30.420.250">
    <property type="match status" value="1"/>
</dbReference>
<dbReference type="CDD" id="cd24013">
    <property type="entry name" value="ASKHA_ATPase_BT3980-like"/>
    <property type="match status" value="1"/>
</dbReference>
<organism evidence="1 2">
    <name type="scientific">Weeksella virosa (strain ATCC 43766 / DSM 16922 / JCM 21250 / CCUG 30538 / CDC 9751 / IAM 14551 / NBRC 16016 / NCTC 11634 / CL345/78)</name>
    <dbReference type="NCBI Taxonomy" id="865938"/>
    <lineage>
        <taxon>Bacteria</taxon>
        <taxon>Pseudomonadati</taxon>
        <taxon>Bacteroidota</taxon>
        <taxon>Flavobacteriia</taxon>
        <taxon>Flavobacteriales</taxon>
        <taxon>Weeksellaceae</taxon>
        <taxon>Weeksella</taxon>
    </lineage>
</organism>
<dbReference type="Pfam" id="PF12864">
    <property type="entry name" value="DUF3822"/>
    <property type="match status" value="1"/>
</dbReference>
<protein>
    <recommendedName>
        <fullName evidence="3">DUF3822 domain-containing protein</fullName>
    </recommendedName>
</protein>
<dbReference type="eggNOG" id="ENOG5033BJ0">
    <property type="taxonomic scope" value="Bacteria"/>
</dbReference>
<accession>F0P0S5</accession>
<dbReference type="Proteomes" id="UP000008641">
    <property type="component" value="Chromosome"/>
</dbReference>
<dbReference type="KEGG" id="wvi:Weevi_0775"/>
<name>F0P0S5_WEEVC</name>
<sequence>MHAENTKSLALLLTPTSLIYATLKDTEQEINFQNVQVFRTEHTATKIAEKDIVEELKSNLVFRQSYHRIHLAFLTNQMQLIPNEFLDLPFEQLMQLPNENTTSGEKKNYLDSPLDSLNASIVYEISTTIKDALLEIESLRNVQLFHSGKLFLDHLHPSGEDEEMFLNLHQQQLEIAVYKQAQLQYYAVFPLQSIDDFLYFTLVVLTQLELDYTHCSVYCFGEITASSDYYQQLKKQIRNVHLGLKDENYCENFTLYNLF</sequence>
<dbReference type="STRING" id="865938.Weevi_0775"/>
<dbReference type="OrthoDB" id="1441251at2"/>
<reference evidence="1 2" key="1">
    <citation type="journal article" date="2011" name="Stand. Genomic Sci.">
        <title>Complete genome sequence of Weeksella virosa type strain (9751).</title>
        <authorList>
            <person name="Lang E."/>
            <person name="Teshima H."/>
            <person name="Lucas S."/>
            <person name="Lapidus A."/>
            <person name="Hammon N."/>
            <person name="Deshpande S."/>
            <person name="Nolan M."/>
            <person name="Cheng J.F."/>
            <person name="Pitluck S."/>
            <person name="Liolios K."/>
            <person name="Pagani I."/>
            <person name="Mikhailova N."/>
            <person name="Ivanova N."/>
            <person name="Mavromatis K."/>
            <person name="Pati A."/>
            <person name="Tapia R."/>
            <person name="Han C."/>
            <person name="Goodwin L."/>
            <person name="Chen A."/>
            <person name="Palaniappan K."/>
            <person name="Land M."/>
            <person name="Hauser L."/>
            <person name="Chang Y.J."/>
            <person name="Jeffries C.D."/>
            <person name="Brambilla E.M."/>
            <person name="Kopitz M."/>
            <person name="Rohde M."/>
            <person name="Goker M."/>
            <person name="Tindall B.J."/>
            <person name="Detter J.C."/>
            <person name="Woyke T."/>
            <person name="Bristow J."/>
            <person name="Eisen J.A."/>
            <person name="Markowitz V."/>
            <person name="Hugenholtz P."/>
            <person name="Klenk H.P."/>
            <person name="Kyrpides N.C."/>
        </authorList>
    </citation>
    <scope>NUCLEOTIDE SEQUENCE [LARGE SCALE GENOMIC DNA]</scope>
    <source>
        <strain evidence="2">ATCC 43766 / DSM 16922 / JCM 21250 / NBRC 16016 / NCTC 11634 / CL345/78</strain>
    </source>
</reference>
<evidence type="ECO:0000313" key="1">
    <source>
        <dbReference type="EMBL" id="ADX67489.1"/>
    </source>
</evidence>
<reference evidence="2" key="2">
    <citation type="journal article" date="2011" name="Stand. Genomic Sci.">
        <title>Complete genome sequence of Weeksella virosa type strain (9751T).</title>
        <authorList>
            <person name="Lang E."/>
            <person name="Teshima H."/>
            <person name="Lucas S."/>
            <person name="Lapidus A."/>
            <person name="Hammon N."/>
            <person name="Deshpande S."/>
            <person name="Nolan M."/>
            <person name="Cheng J."/>
            <person name="Pitluck S."/>
            <person name="Liolios K."/>
            <person name="Pagani I."/>
            <person name="Mikhailova N."/>
            <person name="Ivanova N."/>
            <person name="Mavromatis K."/>
            <person name="Pati A."/>
            <person name="Tapia R."/>
            <person name="Han C."/>
            <person name="Goodwin L."/>
            <person name="Chen A."/>
            <person name="Palaniappan K."/>
            <person name="Land M."/>
            <person name="Hauser L."/>
            <person name="Chang Y."/>
            <person name="Jeffries C."/>
            <person name="Brambilla E."/>
            <person name="Kopitz M."/>
            <person name="Rohde M."/>
            <person name="Goker M."/>
            <person name="Tindall B."/>
            <person name="Detter J."/>
            <person name="Woyke T."/>
            <person name="Bristow J."/>
            <person name="Eisen J."/>
            <person name="Markowitz V."/>
            <person name="Hugenholtz P."/>
            <person name="Klenk H."/>
            <person name="Kyrpides N."/>
        </authorList>
    </citation>
    <scope>NUCLEOTIDE SEQUENCE [LARGE SCALE GENOMIC DNA]</scope>
    <source>
        <strain evidence="2">ATCC 43766 / DSM 16922 / JCM 21250 / NBRC 16016 / NCTC 11634 / CL345/78</strain>
    </source>
</reference>
<dbReference type="HOGENOM" id="CLU_1073433_0_0_10"/>
<dbReference type="RefSeq" id="WP_013597880.1">
    <property type="nucleotide sequence ID" value="NC_015144.1"/>
</dbReference>
<gene>
    <name evidence="1" type="ordered locus">Weevi_0775</name>
</gene>